<organism evidence="1">
    <name type="scientific">Ackermannviridae sp. ctaCq7</name>
    <dbReference type="NCBI Taxonomy" id="2827294"/>
    <lineage>
        <taxon>Viruses</taxon>
        <taxon>Duplodnaviria</taxon>
        <taxon>Heunggongvirae</taxon>
        <taxon>Uroviricota</taxon>
        <taxon>Caudoviricetes</taxon>
        <taxon>Pantevenvirales</taxon>
        <taxon>Ackermannviridae</taxon>
    </lineage>
</organism>
<reference evidence="1" key="1">
    <citation type="journal article" date="2021" name="Proc. Natl. Acad. Sci. U.S.A.">
        <title>A Catalog of Tens of Thousands of Viruses from Human Metagenomes Reveals Hidden Associations with Chronic Diseases.</title>
        <authorList>
            <person name="Tisza M.J."/>
            <person name="Buck C.B."/>
        </authorList>
    </citation>
    <scope>NUCLEOTIDE SEQUENCE</scope>
    <source>
        <strain evidence="1">CtaCq7</strain>
    </source>
</reference>
<accession>A0A8S5R6N3</accession>
<evidence type="ECO:0000313" key="1">
    <source>
        <dbReference type="EMBL" id="DAE26653.1"/>
    </source>
</evidence>
<dbReference type="Pfam" id="PF18143">
    <property type="entry name" value="HAD_SAK_2"/>
    <property type="match status" value="1"/>
</dbReference>
<protein>
    <submittedName>
        <fullName evidence="1">HAD domain protein</fullName>
    </submittedName>
</protein>
<dbReference type="EMBL" id="BK015821">
    <property type="protein sequence ID" value="DAE26653.1"/>
    <property type="molecule type" value="Genomic_DNA"/>
</dbReference>
<proteinExistence type="predicted"/>
<name>A0A8S5R6N3_9CAUD</name>
<sequence length="151" mass="17878">MGLNIPFKCYDNSIRLTDWGFENIEVFNQLLLWCLENNVKIVISSSWRICIGYAKEFNEFFDTVFHEYSWVKRVNSLDSLIIDTTGKARTNRELEIKEWLETNKYNGKFVILDDGVGYDNRYFKDEQIVNTNNKVGLTKEKLEEIKSKLKE</sequence>